<organism evidence="3 4">
    <name type="scientific">Methanobrevibacter filiformis</name>
    <dbReference type="NCBI Taxonomy" id="55758"/>
    <lineage>
        <taxon>Archaea</taxon>
        <taxon>Methanobacteriati</taxon>
        <taxon>Methanobacteriota</taxon>
        <taxon>Methanomada group</taxon>
        <taxon>Methanobacteria</taxon>
        <taxon>Methanobacteriales</taxon>
        <taxon>Methanobacteriaceae</taxon>
        <taxon>Methanobrevibacter</taxon>
    </lineage>
</organism>
<proteinExistence type="inferred from homology"/>
<dbReference type="STRING" id="55758.MBFIL_13770"/>
<dbReference type="Gene3D" id="3.40.50.620">
    <property type="entry name" value="HUPs"/>
    <property type="match status" value="1"/>
</dbReference>
<accession>A0A166A740</accession>
<name>A0A166A740_9EURY</name>
<reference evidence="3 4" key="1">
    <citation type="submission" date="2016-04" db="EMBL/GenBank/DDBJ databases">
        <title>Genome sequence of Methanobrevibacter filiformis DSM 11501.</title>
        <authorList>
            <person name="Poehlein A."/>
            <person name="Seedorf H."/>
            <person name="Daniel R."/>
        </authorList>
    </citation>
    <scope>NUCLEOTIDE SEQUENCE [LARGE SCALE GENOMIC DNA]</scope>
    <source>
        <strain evidence="3 4">DSM 11501</strain>
    </source>
</reference>
<dbReference type="InterPro" id="IPR006016">
    <property type="entry name" value="UspA"/>
</dbReference>
<evidence type="ECO:0000313" key="4">
    <source>
        <dbReference type="Proteomes" id="UP000077066"/>
    </source>
</evidence>
<sequence>MYKKVLVPIVGQYDEEIAKNTLDLIDDRDVEVIILYVIDVPSSFLISKSVKETIFSELKSKGKIFLNNFEDLLDLENNSHITTKKLLNEGNADEKIVEIAKSECVDVIVMGTGKNIIDKHILGSVSEKVVHHAPCTIHLVRTITNKTCSVE</sequence>
<evidence type="ECO:0000313" key="3">
    <source>
        <dbReference type="EMBL" id="KZX11654.1"/>
    </source>
</evidence>
<gene>
    <name evidence="3" type="ORF">MBFIL_13770</name>
</gene>
<dbReference type="Pfam" id="PF00582">
    <property type="entry name" value="Usp"/>
    <property type="match status" value="1"/>
</dbReference>
<dbReference type="PRINTS" id="PR01438">
    <property type="entry name" value="UNVRSLSTRESS"/>
</dbReference>
<comment type="similarity">
    <text evidence="1">Belongs to the universal stress protein A family.</text>
</comment>
<evidence type="ECO:0000256" key="1">
    <source>
        <dbReference type="ARBA" id="ARBA00008791"/>
    </source>
</evidence>
<dbReference type="OrthoDB" id="105697at2157"/>
<evidence type="ECO:0000259" key="2">
    <source>
        <dbReference type="Pfam" id="PF00582"/>
    </source>
</evidence>
<dbReference type="RefSeq" id="WP_066973011.1">
    <property type="nucleotide sequence ID" value="NZ_LWMT01000244.1"/>
</dbReference>
<protein>
    <submittedName>
        <fullName evidence="3">Putative universal stress protein</fullName>
    </submittedName>
</protein>
<feature type="domain" description="UspA" evidence="2">
    <location>
        <begin position="1"/>
        <end position="141"/>
    </location>
</feature>
<dbReference type="AlphaFoldDB" id="A0A166A740"/>
<dbReference type="InterPro" id="IPR006015">
    <property type="entry name" value="Universal_stress_UspA"/>
</dbReference>
<dbReference type="PATRIC" id="fig|55758.3.peg.1563"/>
<dbReference type="PANTHER" id="PTHR46268">
    <property type="entry name" value="STRESS RESPONSE PROTEIN NHAX"/>
    <property type="match status" value="1"/>
</dbReference>
<dbReference type="SUPFAM" id="SSF52402">
    <property type="entry name" value="Adenine nucleotide alpha hydrolases-like"/>
    <property type="match status" value="1"/>
</dbReference>
<dbReference type="Proteomes" id="UP000077066">
    <property type="component" value="Unassembled WGS sequence"/>
</dbReference>
<dbReference type="PANTHER" id="PTHR46268:SF6">
    <property type="entry name" value="UNIVERSAL STRESS PROTEIN UP12"/>
    <property type="match status" value="1"/>
</dbReference>
<keyword evidence="4" id="KW-1185">Reference proteome</keyword>
<dbReference type="EMBL" id="LWMT01000244">
    <property type="protein sequence ID" value="KZX11654.1"/>
    <property type="molecule type" value="Genomic_DNA"/>
</dbReference>
<dbReference type="CDD" id="cd00293">
    <property type="entry name" value="USP-like"/>
    <property type="match status" value="1"/>
</dbReference>
<comment type="caution">
    <text evidence="3">The sequence shown here is derived from an EMBL/GenBank/DDBJ whole genome shotgun (WGS) entry which is preliminary data.</text>
</comment>
<dbReference type="InterPro" id="IPR014729">
    <property type="entry name" value="Rossmann-like_a/b/a_fold"/>
</dbReference>